<proteinExistence type="predicted"/>
<evidence type="ECO:0000313" key="1">
    <source>
        <dbReference type="EMBL" id="CAB4134808.1"/>
    </source>
</evidence>
<name>A0A6J5LJM8_9CAUD</name>
<gene>
    <name evidence="1" type="ORF">UFOVP275_18</name>
</gene>
<dbReference type="EMBL" id="LR796290">
    <property type="protein sequence ID" value="CAB4134808.1"/>
    <property type="molecule type" value="Genomic_DNA"/>
</dbReference>
<protein>
    <submittedName>
        <fullName evidence="1">Uncharacterized protein</fullName>
    </submittedName>
</protein>
<reference evidence="1" key="1">
    <citation type="submission" date="2020-04" db="EMBL/GenBank/DDBJ databases">
        <authorList>
            <person name="Chiriac C."/>
            <person name="Salcher M."/>
            <person name="Ghai R."/>
            <person name="Kavagutti S V."/>
        </authorList>
    </citation>
    <scope>NUCLEOTIDE SEQUENCE</scope>
</reference>
<accession>A0A6J5LJM8</accession>
<organism evidence="1">
    <name type="scientific">uncultured Caudovirales phage</name>
    <dbReference type="NCBI Taxonomy" id="2100421"/>
    <lineage>
        <taxon>Viruses</taxon>
        <taxon>Duplodnaviria</taxon>
        <taxon>Heunggongvirae</taxon>
        <taxon>Uroviricota</taxon>
        <taxon>Caudoviricetes</taxon>
        <taxon>Peduoviridae</taxon>
        <taxon>Maltschvirus</taxon>
        <taxon>Maltschvirus maltsch</taxon>
    </lineage>
</organism>
<sequence length="577" mass="61830">MAKLRLAQFSGEIPRLLTRLLPETGAQLAENVRLDDGGLTPVRKSSRETSFSGAIGIQTIYKFGSTWLYWTTPVNAVPGPVATDRLYYTGDGAPKMRVGSIVYPLALAAPTAALTANLTGTGTGNITTRLYVYTWVTDYGEESPPCPVTADVQWQSGLTVTLSGFQAVPAGRAISKQRIYRSQSSSQNGTSLFFIEERAASTGNYVDTHSPTDFQNVLPSLNYDAPPSDLAGLIALPNGMMVGFSGKQLCFSEPYQPHAWPVKYRLTASYQIVGLGAYGTTIVAGTAGYPYVVSGNSPDSMVEQRIEVNLPCINGRGLVDLGYSVAYPSNDGLVVVSGSGASVVTDALFTRADWQKLSPSSIVSGQFSGRYFASFSYQNPDGTTSSGTRVIDLTGQQPFVLRYSFKADAFFYDIATGILYYAVGDTVYGFDALGELNATMSWTSKRFVLQNPASFGAILVESGALLSAEDQAAQNAAIAAIDAANAIVFASDMNAEIDGAAVNEFAFAGDALQSYPASKYTSVRVYANNKLLCTVNEMDKPKRIKPVLAREWEIQVNGTAEVEQITLATTARELTET</sequence>